<protein>
    <submittedName>
        <fullName evidence="2">Uncharacterized protein</fullName>
    </submittedName>
</protein>
<dbReference type="GeneID" id="99505729"/>
<reference evidence="2 3" key="1">
    <citation type="submission" date="2018-08" db="EMBL/GenBank/DDBJ databases">
        <title>Draft genome sequence of Pseudoalteromonas donghaensis HJ51.</title>
        <authorList>
            <person name="Oh J."/>
            <person name="Roh D."/>
        </authorList>
    </citation>
    <scope>NUCLEOTIDE SEQUENCE [LARGE SCALE GENOMIC DNA]</scope>
    <source>
        <strain evidence="2 3">HJ51</strain>
    </source>
</reference>
<dbReference type="KEGG" id="pdj:D0907_09675"/>
<sequence length="80" mass="9142">MTFVQAKKSPHKHAGKQQVEGSNPGNYGFLKEVLSCLSQPSAIRNFILQKTELNEKTFKGCSSVWGNDTQWWIFLQTRKI</sequence>
<evidence type="ECO:0000313" key="2">
    <source>
        <dbReference type="EMBL" id="AXV65521.1"/>
    </source>
</evidence>
<accession>A0AAD0RZZ4</accession>
<dbReference type="EMBL" id="CP032090">
    <property type="protein sequence ID" value="AXV65521.1"/>
    <property type="molecule type" value="Genomic_DNA"/>
</dbReference>
<evidence type="ECO:0000256" key="1">
    <source>
        <dbReference type="SAM" id="MobiDB-lite"/>
    </source>
</evidence>
<name>A0AAD0RZZ4_9GAMM</name>
<dbReference type="AlphaFoldDB" id="A0AAD0RZZ4"/>
<organism evidence="2 3">
    <name type="scientific">Pseudoalteromonas lipolytica</name>
    <dbReference type="NCBI Taxonomy" id="570156"/>
    <lineage>
        <taxon>Bacteria</taxon>
        <taxon>Pseudomonadati</taxon>
        <taxon>Pseudomonadota</taxon>
        <taxon>Gammaproteobacteria</taxon>
        <taxon>Alteromonadales</taxon>
        <taxon>Pseudoalteromonadaceae</taxon>
        <taxon>Pseudoalteromonas</taxon>
    </lineage>
</organism>
<feature type="region of interest" description="Disordered" evidence="1">
    <location>
        <begin position="1"/>
        <end position="23"/>
    </location>
</feature>
<dbReference type="Proteomes" id="UP000264605">
    <property type="component" value="Chromosome"/>
</dbReference>
<dbReference type="RefSeq" id="WP_036967770.1">
    <property type="nucleotide sequence ID" value="NZ_CP032090.1"/>
</dbReference>
<proteinExistence type="predicted"/>
<gene>
    <name evidence="2" type="ORF">D0907_09675</name>
</gene>
<evidence type="ECO:0000313" key="3">
    <source>
        <dbReference type="Proteomes" id="UP000264605"/>
    </source>
</evidence>